<evidence type="ECO:0000313" key="2">
    <source>
        <dbReference type="EMBL" id="ODV83730.1"/>
    </source>
</evidence>
<organism evidence="2 3">
    <name type="scientific">[Candida] arabinofermentans NRRL YB-2248</name>
    <dbReference type="NCBI Taxonomy" id="983967"/>
    <lineage>
        <taxon>Eukaryota</taxon>
        <taxon>Fungi</taxon>
        <taxon>Dikarya</taxon>
        <taxon>Ascomycota</taxon>
        <taxon>Saccharomycotina</taxon>
        <taxon>Pichiomycetes</taxon>
        <taxon>Pichiales</taxon>
        <taxon>Pichiaceae</taxon>
        <taxon>Ogataea</taxon>
        <taxon>Ogataea/Candida clade</taxon>
    </lineage>
</organism>
<dbReference type="PANTHER" id="PTHR13812">
    <property type="entry name" value="KETIMINE REDUCTASE MU-CRYSTALLIN"/>
    <property type="match status" value="1"/>
</dbReference>
<dbReference type="STRING" id="983967.A0A1E4SW55"/>
<dbReference type="EMBL" id="KV453861">
    <property type="protein sequence ID" value="ODV83730.1"/>
    <property type="molecule type" value="Genomic_DNA"/>
</dbReference>
<dbReference type="InterPro" id="IPR003462">
    <property type="entry name" value="ODC_Mu_crystall"/>
</dbReference>
<sequence>MKILSDAMVSGLLKTMSSQDVQDYQNTLLRALLEYQNDHSLIPQRIVTTTPFCTHLFMASTGSIVGMKAITGSPAGFKGITTILDKHEGFPIGIINGKTLTAFRTALCTSLSLIKTFPINSTEIKPSGDLICFGVGDQALWHIKLSLILYPGAFNKVFIINRSIEKADAFVDELKPEFPGQKFVTVSGTDSDAVAASFKEACVIYSCVPTTEPTILNSYLDGNVAEKIFIGTIGSYKPHMIEIEGELIKAQCLNKGGKVIVDSMEHCLEEAGEFLQNNIHGDSLIEVAQLFEGSSEETVKSQLEFIKTNKVVISKIVGLCIMDVHVGNHVLGAAESKGIGLDMETF</sequence>
<proteinExistence type="inferred from homology"/>
<name>A0A1E4SW55_9ASCO</name>
<dbReference type="SUPFAM" id="SSF51735">
    <property type="entry name" value="NAD(P)-binding Rossmann-fold domains"/>
    <property type="match status" value="1"/>
</dbReference>
<dbReference type="OrthoDB" id="41492at2759"/>
<accession>A0A1E4SW55</accession>
<reference evidence="3" key="1">
    <citation type="submission" date="2016-04" db="EMBL/GenBank/DDBJ databases">
        <title>Comparative genomics of biotechnologically important yeasts.</title>
        <authorList>
            <consortium name="DOE Joint Genome Institute"/>
            <person name="Riley R."/>
            <person name="Haridas S."/>
            <person name="Wolfe K.H."/>
            <person name="Lopes M.R."/>
            <person name="Hittinger C.T."/>
            <person name="Goker M."/>
            <person name="Salamov A."/>
            <person name="Wisecaver J."/>
            <person name="Long T.M."/>
            <person name="Aerts A.L."/>
            <person name="Barry K."/>
            <person name="Choi C."/>
            <person name="Clum A."/>
            <person name="Coughlan A.Y."/>
            <person name="Deshpande S."/>
            <person name="Douglass A.P."/>
            <person name="Hanson S.J."/>
            <person name="Klenk H.-P."/>
            <person name="Labutti K."/>
            <person name="Lapidus A."/>
            <person name="Lindquist E."/>
            <person name="Lipzen A."/>
            <person name="Meier-Kolthoff J.P."/>
            <person name="Ohm R.A."/>
            <person name="Otillar R.P."/>
            <person name="Pangilinan J."/>
            <person name="Peng Y."/>
            <person name="Rokas A."/>
            <person name="Rosa C.A."/>
            <person name="Scheuner C."/>
            <person name="Sibirny A.A."/>
            <person name="Slot J.C."/>
            <person name="Stielow J.B."/>
            <person name="Sun H."/>
            <person name="Kurtzman C.P."/>
            <person name="Blackwell M."/>
            <person name="Grigoriev I.V."/>
            <person name="Jeffries T.W."/>
        </authorList>
    </citation>
    <scope>NUCLEOTIDE SEQUENCE [LARGE SCALE GENOMIC DNA]</scope>
    <source>
        <strain evidence="3">NRRL YB-2248</strain>
    </source>
</reference>
<evidence type="ECO:0008006" key="4">
    <source>
        <dbReference type="Google" id="ProtNLM"/>
    </source>
</evidence>
<dbReference type="InterPro" id="IPR023401">
    <property type="entry name" value="ODC_N"/>
</dbReference>
<dbReference type="AlphaFoldDB" id="A0A1E4SW55"/>
<keyword evidence="3" id="KW-1185">Reference proteome</keyword>
<dbReference type="GO" id="GO:0005737">
    <property type="term" value="C:cytoplasm"/>
    <property type="evidence" value="ECO:0007669"/>
    <property type="project" value="TreeGrafter"/>
</dbReference>
<evidence type="ECO:0000256" key="1">
    <source>
        <dbReference type="ARBA" id="ARBA00008903"/>
    </source>
</evidence>
<dbReference type="InterPro" id="IPR036291">
    <property type="entry name" value="NAD(P)-bd_dom_sf"/>
</dbReference>
<protein>
    <recommendedName>
        <fullName evidence="4">Ornithine cyclodeaminase</fullName>
    </recommendedName>
</protein>
<gene>
    <name evidence="2" type="ORF">CANARDRAFT_9294</name>
</gene>
<comment type="similarity">
    <text evidence="1">Belongs to the ornithine cyclodeaminase/mu-crystallin family.</text>
</comment>
<dbReference type="Proteomes" id="UP000094801">
    <property type="component" value="Unassembled WGS sequence"/>
</dbReference>
<dbReference type="PANTHER" id="PTHR13812:SF19">
    <property type="entry name" value="KETIMINE REDUCTASE MU-CRYSTALLIN"/>
    <property type="match status" value="1"/>
</dbReference>
<dbReference type="Gene3D" id="3.30.1780.10">
    <property type="entry name" value="ornithine cyclodeaminase, domain 1"/>
    <property type="match status" value="1"/>
</dbReference>
<dbReference type="Gene3D" id="3.40.50.720">
    <property type="entry name" value="NAD(P)-binding Rossmann-like Domain"/>
    <property type="match status" value="1"/>
</dbReference>
<evidence type="ECO:0000313" key="3">
    <source>
        <dbReference type="Proteomes" id="UP000094801"/>
    </source>
</evidence>